<dbReference type="Pfam" id="PF01370">
    <property type="entry name" value="Epimerase"/>
    <property type="match status" value="1"/>
</dbReference>
<evidence type="ECO:0000313" key="3">
    <source>
        <dbReference type="EMBL" id="KAF9629175.1"/>
    </source>
</evidence>
<evidence type="ECO:0000259" key="2">
    <source>
        <dbReference type="Pfam" id="PF13460"/>
    </source>
</evidence>
<dbReference type="EMBL" id="MDYX01000024">
    <property type="protein sequence ID" value="KAF9629175.1"/>
    <property type="molecule type" value="Genomic_DNA"/>
</dbReference>
<name>A0A8H7INZ8_9PEZI</name>
<dbReference type="InterPro" id="IPR051783">
    <property type="entry name" value="NAD(P)-dependent_oxidoreduct"/>
</dbReference>
<dbReference type="Gene3D" id="3.40.50.720">
    <property type="entry name" value="NAD(P)-binding Rossmann-like Domain"/>
    <property type="match status" value="1"/>
</dbReference>
<dbReference type="Pfam" id="PF13460">
    <property type="entry name" value="NAD_binding_10"/>
    <property type="match status" value="1"/>
</dbReference>
<dbReference type="PANTHER" id="PTHR48079">
    <property type="entry name" value="PROTEIN YEEZ"/>
    <property type="match status" value="1"/>
</dbReference>
<reference evidence="3" key="2">
    <citation type="journal article" date="2018" name="DNA Res.">
        <title>Comparative genome and transcriptome analyses reveal adaptations to opportunistic infections in woody plant degrading pathogens of Botryosphaeriaceae.</title>
        <authorList>
            <person name="Yan J.Y."/>
            <person name="Zhao W.S."/>
            <person name="Chen Z."/>
            <person name="Xing Q.K."/>
            <person name="Zhang W."/>
            <person name="Chethana K.W.T."/>
            <person name="Xue M.F."/>
            <person name="Xu J.P."/>
            <person name="Phillips A.J.L."/>
            <person name="Wang Y."/>
            <person name="Liu J.H."/>
            <person name="Liu M."/>
            <person name="Zhou Y."/>
            <person name="Jayawardena R.S."/>
            <person name="Manawasinghe I.S."/>
            <person name="Huang J.B."/>
            <person name="Qiao G.H."/>
            <person name="Fu C.Y."/>
            <person name="Guo F.F."/>
            <person name="Dissanayake A.J."/>
            <person name="Peng Y.L."/>
            <person name="Hyde K.D."/>
            <person name="Li X.H."/>
        </authorList>
    </citation>
    <scope>NUCLEOTIDE SEQUENCE</scope>
    <source>
        <strain evidence="3">CSS-01s</strain>
    </source>
</reference>
<accession>A0A8H7INZ8</accession>
<organism evidence="3 4">
    <name type="scientific">Lasiodiplodia theobromae</name>
    <dbReference type="NCBI Taxonomy" id="45133"/>
    <lineage>
        <taxon>Eukaryota</taxon>
        <taxon>Fungi</taxon>
        <taxon>Dikarya</taxon>
        <taxon>Ascomycota</taxon>
        <taxon>Pezizomycotina</taxon>
        <taxon>Dothideomycetes</taxon>
        <taxon>Dothideomycetes incertae sedis</taxon>
        <taxon>Botryosphaeriales</taxon>
        <taxon>Botryosphaeriaceae</taxon>
        <taxon>Lasiodiplodia</taxon>
    </lineage>
</organism>
<feature type="domain" description="NAD-dependent epimerase/dehydratase" evidence="1">
    <location>
        <begin position="144"/>
        <end position="231"/>
    </location>
</feature>
<dbReference type="Proteomes" id="UP000627934">
    <property type="component" value="Unassembled WGS sequence"/>
</dbReference>
<gene>
    <name evidence="3" type="ORF">BFW01_g10378</name>
</gene>
<dbReference type="GO" id="GO:0004029">
    <property type="term" value="F:aldehyde dehydrogenase (NAD+) activity"/>
    <property type="evidence" value="ECO:0007669"/>
    <property type="project" value="TreeGrafter"/>
</dbReference>
<dbReference type="SUPFAM" id="SSF51735">
    <property type="entry name" value="NAD(P)-binding Rossmann-fold domains"/>
    <property type="match status" value="1"/>
</dbReference>
<sequence length="339" mass="37749">MPKLFAIGVTGYVGGDAFYTIHQHHPEYEWTFLVRDPERVATLLKQYPKMRFIQGDLDSYDLIVDEVAKADIVLNWASADHQKAAEAIKSGMKMRNAPSFLIHTSGAGILAAPDIRSGTFGTESTKVYNDWDGVSEVTSLPEDAAHRTVDKIVLSSNEESSLIRTAIVCPPCIYGEGRGPDKTRSIQVPELIKCTLERKKGFQIGHSQNRWGTVHVRDLSSIYLRLIEEASKPGGGNATWGLEGYYFIESGEHHWGDIARAIASEACKLGLIPSPEIEHLSVNEVEAIHPFGRYLWGTNSRHTAIRARRVLGWEPADSLSLSVELPRMVEVEARRMKLI</sequence>
<dbReference type="InterPro" id="IPR036291">
    <property type="entry name" value="NAD(P)-bd_dom_sf"/>
</dbReference>
<dbReference type="AlphaFoldDB" id="A0A8H7INZ8"/>
<dbReference type="GO" id="GO:0005737">
    <property type="term" value="C:cytoplasm"/>
    <property type="evidence" value="ECO:0007669"/>
    <property type="project" value="TreeGrafter"/>
</dbReference>
<dbReference type="InterPro" id="IPR016040">
    <property type="entry name" value="NAD(P)-bd_dom"/>
</dbReference>
<dbReference type="InterPro" id="IPR001509">
    <property type="entry name" value="Epimerase_deHydtase"/>
</dbReference>
<evidence type="ECO:0000259" key="1">
    <source>
        <dbReference type="Pfam" id="PF01370"/>
    </source>
</evidence>
<evidence type="ECO:0000313" key="4">
    <source>
        <dbReference type="Proteomes" id="UP000627934"/>
    </source>
</evidence>
<dbReference type="PANTHER" id="PTHR48079:SF6">
    <property type="entry name" value="NAD(P)-BINDING DOMAIN-CONTAINING PROTEIN-RELATED"/>
    <property type="match status" value="1"/>
</dbReference>
<comment type="caution">
    <text evidence="3">The sequence shown here is derived from an EMBL/GenBank/DDBJ whole genome shotgun (WGS) entry which is preliminary data.</text>
</comment>
<feature type="domain" description="NAD(P)-binding" evidence="2">
    <location>
        <begin position="8"/>
        <end position="109"/>
    </location>
</feature>
<proteinExistence type="predicted"/>
<protein>
    <submittedName>
        <fullName evidence="3">Nucleoside-diphosphate-sugar epimerase protein</fullName>
    </submittedName>
</protein>
<reference evidence="3" key="1">
    <citation type="submission" date="2016-08" db="EMBL/GenBank/DDBJ databases">
        <authorList>
            <person name="Yan J."/>
        </authorList>
    </citation>
    <scope>NUCLEOTIDE SEQUENCE</scope>
    <source>
        <strain evidence="3">CSS-01s</strain>
    </source>
</reference>